<feature type="domain" description="HTH tetR-type" evidence="5">
    <location>
        <begin position="15"/>
        <end position="75"/>
    </location>
</feature>
<dbReference type="Proteomes" id="UP001550853">
    <property type="component" value="Unassembled WGS sequence"/>
</dbReference>
<comment type="caution">
    <text evidence="6">The sequence shown here is derived from an EMBL/GenBank/DDBJ whole genome shotgun (WGS) entry which is preliminary data.</text>
</comment>
<evidence type="ECO:0000259" key="5">
    <source>
        <dbReference type="PROSITE" id="PS50977"/>
    </source>
</evidence>
<evidence type="ECO:0000256" key="4">
    <source>
        <dbReference type="PROSITE-ProRule" id="PRU00335"/>
    </source>
</evidence>
<evidence type="ECO:0000256" key="1">
    <source>
        <dbReference type="ARBA" id="ARBA00023015"/>
    </source>
</evidence>
<evidence type="ECO:0000313" key="6">
    <source>
        <dbReference type="EMBL" id="MEU3708808.1"/>
    </source>
</evidence>
<dbReference type="PANTHER" id="PTHR30055">
    <property type="entry name" value="HTH-TYPE TRANSCRIPTIONAL REGULATOR RUTR"/>
    <property type="match status" value="1"/>
</dbReference>
<evidence type="ECO:0000313" key="7">
    <source>
        <dbReference type="Proteomes" id="UP001550853"/>
    </source>
</evidence>
<accession>A0ABV2YSU5</accession>
<feature type="DNA-binding region" description="H-T-H motif" evidence="4">
    <location>
        <begin position="38"/>
        <end position="57"/>
    </location>
</feature>
<dbReference type="SUPFAM" id="SSF46689">
    <property type="entry name" value="Homeodomain-like"/>
    <property type="match status" value="1"/>
</dbReference>
<proteinExistence type="predicted"/>
<evidence type="ECO:0000256" key="2">
    <source>
        <dbReference type="ARBA" id="ARBA00023125"/>
    </source>
</evidence>
<gene>
    <name evidence="6" type="ORF">AB0E61_01750</name>
</gene>
<keyword evidence="2 4" id="KW-0238">DNA-binding</keyword>
<dbReference type="Gene3D" id="1.10.357.10">
    <property type="entry name" value="Tetracycline Repressor, domain 2"/>
    <property type="match status" value="1"/>
</dbReference>
<dbReference type="InterPro" id="IPR001647">
    <property type="entry name" value="HTH_TetR"/>
</dbReference>
<dbReference type="PROSITE" id="PS50977">
    <property type="entry name" value="HTH_TETR_2"/>
    <property type="match status" value="1"/>
</dbReference>
<evidence type="ECO:0000256" key="3">
    <source>
        <dbReference type="ARBA" id="ARBA00023163"/>
    </source>
</evidence>
<keyword evidence="7" id="KW-1185">Reference proteome</keyword>
<dbReference type="EMBL" id="JBEZVI010000001">
    <property type="protein sequence ID" value="MEU3708808.1"/>
    <property type="molecule type" value="Genomic_DNA"/>
</dbReference>
<protein>
    <submittedName>
        <fullName evidence="6">Helix-turn-helix domain-containing protein</fullName>
    </submittedName>
</protein>
<reference evidence="6 7" key="1">
    <citation type="submission" date="2024-06" db="EMBL/GenBank/DDBJ databases">
        <title>The Natural Products Discovery Center: Release of the First 8490 Sequenced Strains for Exploring Actinobacteria Biosynthetic Diversity.</title>
        <authorList>
            <person name="Kalkreuter E."/>
            <person name="Kautsar S.A."/>
            <person name="Yang D."/>
            <person name="Bader C.D."/>
            <person name="Teijaro C.N."/>
            <person name="Fluegel L."/>
            <person name="Davis C.M."/>
            <person name="Simpson J.R."/>
            <person name="Lauterbach L."/>
            <person name="Steele A.D."/>
            <person name="Gui C."/>
            <person name="Meng S."/>
            <person name="Li G."/>
            <person name="Viehrig K."/>
            <person name="Ye F."/>
            <person name="Su P."/>
            <person name="Kiefer A.F."/>
            <person name="Nichols A."/>
            <person name="Cepeda A.J."/>
            <person name="Yan W."/>
            <person name="Fan B."/>
            <person name="Jiang Y."/>
            <person name="Adhikari A."/>
            <person name="Zheng C.-J."/>
            <person name="Schuster L."/>
            <person name="Cowan T.M."/>
            <person name="Smanski M.J."/>
            <person name="Chevrette M.G."/>
            <person name="De Carvalho L.P.S."/>
            <person name="Shen B."/>
        </authorList>
    </citation>
    <scope>NUCLEOTIDE SEQUENCE [LARGE SCALE GENOMIC DNA]</scope>
    <source>
        <strain evidence="6 7">NPDC033039</strain>
    </source>
</reference>
<dbReference type="InterPro" id="IPR050109">
    <property type="entry name" value="HTH-type_TetR-like_transc_reg"/>
</dbReference>
<dbReference type="PANTHER" id="PTHR30055:SF234">
    <property type="entry name" value="HTH-TYPE TRANSCRIPTIONAL REGULATOR BETI"/>
    <property type="match status" value="1"/>
</dbReference>
<keyword evidence="1" id="KW-0805">Transcription regulation</keyword>
<organism evidence="6 7">
    <name type="scientific">Streptomyces catenulae</name>
    <dbReference type="NCBI Taxonomy" id="66875"/>
    <lineage>
        <taxon>Bacteria</taxon>
        <taxon>Bacillati</taxon>
        <taxon>Actinomycetota</taxon>
        <taxon>Actinomycetes</taxon>
        <taxon>Kitasatosporales</taxon>
        <taxon>Streptomycetaceae</taxon>
        <taxon>Streptomyces</taxon>
    </lineage>
</organism>
<sequence length="202" mass="22891">MVDSVPVGRRERKKAATRAAILDAATALFLDRGFDDVTVREIADKADVTPKTVFTHFPHKEALVFSDEGERHERLIAAVRDRTPGASISEALKAHYLDEITALKTEPQSRILALMNRTPSLIDYAEKMWLRHEDALIATLTEEFGLDEPSEEIRFYVRFALQIQLIAVREEDPESSVTAGFRFLDQGWAHHNEGRHQGPSRK</sequence>
<dbReference type="RefSeq" id="WP_030279536.1">
    <property type="nucleotide sequence ID" value="NZ_JBEZVI010000001.1"/>
</dbReference>
<dbReference type="InterPro" id="IPR009057">
    <property type="entry name" value="Homeodomain-like_sf"/>
</dbReference>
<dbReference type="PRINTS" id="PR00455">
    <property type="entry name" value="HTHTETR"/>
</dbReference>
<name>A0ABV2YSU5_9ACTN</name>
<dbReference type="Pfam" id="PF00440">
    <property type="entry name" value="TetR_N"/>
    <property type="match status" value="1"/>
</dbReference>
<keyword evidence="3" id="KW-0804">Transcription</keyword>